<dbReference type="InterPro" id="IPR050508">
    <property type="entry name" value="Methyltransf_Superfamily"/>
</dbReference>
<organism evidence="2 3">
    <name type="scientific">Bradyrhizobium ivorense</name>
    <dbReference type="NCBI Taxonomy" id="2511166"/>
    <lineage>
        <taxon>Bacteria</taxon>
        <taxon>Pseudomonadati</taxon>
        <taxon>Pseudomonadota</taxon>
        <taxon>Alphaproteobacteria</taxon>
        <taxon>Hyphomicrobiales</taxon>
        <taxon>Nitrobacteraceae</taxon>
        <taxon>Bradyrhizobium</taxon>
    </lineage>
</organism>
<sequence>MLERIGRGRFGNALDVGCGEGRFCRVLKAAGVSPIGIEPTAALLDTARQRDPSGDYRCGRAEQLEFPDASFDLVVSYITLVDIPDFRAAIREMARVLRPGGALLIANLTGFTSAGAEQGWVRDEAGRRLHFPVDRYLDEFPMSFAWAGIRIENWHRPLSAYMTALLEQGLLLRFFAEPAPVSGEATRQADFRRVPWFVVMEWQRPG</sequence>
<feature type="domain" description="Methyltransferase type 11" evidence="1">
    <location>
        <begin position="14"/>
        <end position="105"/>
    </location>
</feature>
<dbReference type="GO" id="GO:0032259">
    <property type="term" value="P:methylation"/>
    <property type="evidence" value="ECO:0007669"/>
    <property type="project" value="UniProtKB-KW"/>
</dbReference>
<dbReference type="SUPFAM" id="SSF53335">
    <property type="entry name" value="S-adenosyl-L-methionine-dependent methyltransferases"/>
    <property type="match status" value="1"/>
</dbReference>
<proteinExistence type="predicted"/>
<dbReference type="InterPro" id="IPR013216">
    <property type="entry name" value="Methyltransf_11"/>
</dbReference>
<dbReference type="Gene3D" id="3.40.50.150">
    <property type="entry name" value="Vaccinia Virus protein VP39"/>
    <property type="match status" value="1"/>
</dbReference>
<gene>
    <name evidence="2" type="primary">bioC_1</name>
    <name evidence="2" type="ORF">CI1B_41800</name>
</gene>
<dbReference type="CDD" id="cd02440">
    <property type="entry name" value="AdoMet_MTases"/>
    <property type="match status" value="1"/>
</dbReference>
<keyword evidence="3" id="KW-1185">Reference proteome</keyword>
<dbReference type="AlphaFoldDB" id="A0A508TAP3"/>
<protein>
    <submittedName>
        <fullName evidence="2">Malonyl-[acyl-carrier protein] O-methyltransferase</fullName>
        <ecNumber evidence="2">2.1.1.197</ecNumber>
    </submittedName>
</protein>
<keyword evidence="2" id="KW-0489">Methyltransferase</keyword>
<dbReference type="EMBL" id="CAADFC020000016">
    <property type="protein sequence ID" value="VIO72535.1"/>
    <property type="molecule type" value="Genomic_DNA"/>
</dbReference>
<dbReference type="PANTHER" id="PTHR42912">
    <property type="entry name" value="METHYLTRANSFERASE"/>
    <property type="match status" value="1"/>
</dbReference>
<evidence type="ECO:0000259" key="1">
    <source>
        <dbReference type="Pfam" id="PF08241"/>
    </source>
</evidence>
<evidence type="ECO:0000313" key="2">
    <source>
        <dbReference type="EMBL" id="VIO72535.1"/>
    </source>
</evidence>
<reference evidence="2" key="1">
    <citation type="submission" date="2019-02" db="EMBL/GenBank/DDBJ databases">
        <authorList>
            <person name="Pothier F.J."/>
        </authorList>
    </citation>
    <scope>NUCLEOTIDE SEQUENCE</scope>
    <source>
        <strain evidence="2">CI-1B</strain>
    </source>
</reference>
<accession>A0A508TAP3</accession>
<dbReference type="Pfam" id="PF08241">
    <property type="entry name" value="Methyltransf_11"/>
    <property type="match status" value="1"/>
</dbReference>
<dbReference type="GO" id="GO:0008757">
    <property type="term" value="F:S-adenosylmethionine-dependent methyltransferase activity"/>
    <property type="evidence" value="ECO:0007669"/>
    <property type="project" value="InterPro"/>
</dbReference>
<name>A0A508TAP3_9BRAD</name>
<dbReference type="GO" id="GO:0102130">
    <property type="term" value="F:malonyl-CoA methyltransferase activity"/>
    <property type="evidence" value="ECO:0007669"/>
    <property type="project" value="UniProtKB-EC"/>
</dbReference>
<evidence type="ECO:0000313" key="3">
    <source>
        <dbReference type="Proteomes" id="UP000328092"/>
    </source>
</evidence>
<dbReference type="EC" id="2.1.1.197" evidence="2"/>
<dbReference type="InterPro" id="IPR029063">
    <property type="entry name" value="SAM-dependent_MTases_sf"/>
</dbReference>
<comment type="caution">
    <text evidence="2">The sequence shown here is derived from an EMBL/GenBank/DDBJ whole genome shotgun (WGS) entry which is preliminary data.</text>
</comment>
<keyword evidence="2" id="KW-0808">Transferase</keyword>
<dbReference type="OrthoDB" id="5517736at2"/>
<dbReference type="Proteomes" id="UP000328092">
    <property type="component" value="Unassembled WGS sequence"/>
</dbReference>